<evidence type="ECO:0000256" key="2">
    <source>
        <dbReference type="ARBA" id="ARBA00004586"/>
    </source>
</evidence>
<evidence type="ECO:0000256" key="6">
    <source>
        <dbReference type="ARBA" id="ARBA00023004"/>
    </source>
</evidence>
<keyword evidence="4 9" id="KW-0349">Heme</keyword>
<name>A0A8X6LFF7_TRICU</name>
<dbReference type="InterPro" id="IPR036396">
    <property type="entry name" value="Cyt_P450_sf"/>
</dbReference>
<dbReference type="InterPro" id="IPR017972">
    <property type="entry name" value="Cyt_P450_CS"/>
</dbReference>
<keyword evidence="7 10" id="KW-0503">Monooxygenase</keyword>
<dbReference type="PANTHER" id="PTHR24291:SF189">
    <property type="entry name" value="CYTOCHROME P450 4C3-RELATED"/>
    <property type="match status" value="1"/>
</dbReference>
<dbReference type="Gene3D" id="1.10.630.10">
    <property type="entry name" value="Cytochrome P450"/>
    <property type="match status" value="1"/>
</dbReference>
<dbReference type="GO" id="GO:0016705">
    <property type="term" value="F:oxidoreductase activity, acting on paired donors, with incorporation or reduction of molecular oxygen"/>
    <property type="evidence" value="ECO:0007669"/>
    <property type="project" value="InterPro"/>
</dbReference>
<evidence type="ECO:0000313" key="11">
    <source>
        <dbReference type="EMBL" id="GFR08846.1"/>
    </source>
</evidence>
<dbReference type="InterPro" id="IPR002401">
    <property type="entry name" value="Cyt_P450_E_grp-I"/>
</dbReference>
<evidence type="ECO:0000313" key="12">
    <source>
        <dbReference type="Proteomes" id="UP000887116"/>
    </source>
</evidence>
<evidence type="ECO:0000256" key="9">
    <source>
        <dbReference type="PIRSR" id="PIRSR602401-1"/>
    </source>
</evidence>
<evidence type="ECO:0000256" key="5">
    <source>
        <dbReference type="ARBA" id="ARBA00022824"/>
    </source>
</evidence>
<comment type="cofactor">
    <cofactor evidence="1 9">
        <name>heme</name>
        <dbReference type="ChEBI" id="CHEBI:30413"/>
    </cofactor>
</comment>
<proteinExistence type="inferred from homology"/>
<dbReference type="OrthoDB" id="2023at2759"/>
<dbReference type="PANTHER" id="PTHR24291">
    <property type="entry name" value="CYTOCHROME P450 FAMILY 4"/>
    <property type="match status" value="1"/>
</dbReference>
<gene>
    <name evidence="11" type="primary">Cyp4v2</name>
    <name evidence="11" type="ORF">TNCT_440711</name>
</gene>
<dbReference type="GO" id="GO:0004497">
    <property type="term" value="F:monooxygenase activity"/>
    <property type="evidence" value="ECO:0007669"/>
    <property type="project" value="UniProtKB-KW"/>
</dbReference>
<dbReference type="Pfam" id="PF00067">
    <property type="entry name" value="p450"/>
    <property type="match status" value="1"/>
</dbReference>
<evidence type="ECO:0000256" key="4">
    <source>
        <dbReference type="ARBA" id="ARBA00022617"/>
    </source>
</evidence>
<keyword evidence="8" id="KW-0472">Membrane</keyword>
<dbReference type="PRINTS" id="PR00385">
    <property type="entry name" value="P450"/>
</dbReference>
<comment type="caution">
    <text evidence="11">The sequence shown here is derived from an EMBL/GenBank/DDBJ whole genome shotgun (WGS) entry which is preliminary data.</text>
</comment>
<protein>
    <submittedName>
        <fullName evidence="11">Cytochrome P450 4V2</fullName>
    </submittedName>
</protein>
<evidence type="ECO:0000256" key="10">
    <source>
        <dbReference type="RuleBase" id="RU000461"/>
    </source>
</evidence>
<comment type="subcellular location">
    <subcellularLocation>
        <location evidence="2">Endoplasmic reticulum membrane</location>
    </subcellularLocation>
</comment>
<dbReference type="InterPro" id="IPR001128">
    <property type="entry name" value="Cyt_P450"/>
</dbReference>
<dbReference type="GO" id="GO:0020037">
    <property type="term" value="F:heme binding"/>
    <property type="evidence" value="ECO:0007669"/>
    <property type="project" value="InterPro"/>
</dbReference>
<evidence type="ECO:0000256" key="8">
    <source>
        <dbReference type="ARBA" id="ARBA00023136"/>
    </source>
</evidence>
<dbReference type="AlphaFoldDB" id="A0A8X6LFF7"/>
<dbReference type="GO" id="GO:0005789">
    <property type="term" value="C:endoplasmic reticulum membrane"/>
    <property type="evidence" value="ECO:0007669"/>
    <property type="project" value="UniProtKB-SubCell"/>
</dbReference>
<dbReference type="InterPro" id="IPR050196">
    <property type="entry name" value="Cytochrome_P450_Monoox"/>
</dbReference>
<dbReference type="CDD" id="cd20628">
    <property type="entry name" value="CYP4"/>
    <property type="match status" value="1"/>
</dbReference>
<evidence type="ECO:0000256" key="7">
    <source>
        <dbReference type="ARBA" id="ARBA00023033"/>
    </source>
</evidence>
<organism evidence="11 12">
    <name type="scientific">Trichonephila clavata</name>
    <name type="common">Joro spider</name>
    <name type="synonym">Nephila clavata</name>
    <dbReference type="NCBI Taxonomy" id="2740835"/>
    <lineage>
        <taxon>Eukaryota</taxon>
        <taxon>Metazoa</taxon>
        <taxon>Ecdysozoa</taxon>
        <taxon>Arthropoda</taxon>
        <taxon>Chelicerata</taxon>
        <taxon>Arachnida</taxon>
        <taxon>Araneae</taxon>
        <taxon>Araneomorphae</taxon>
        <taxon>Entelegynae</taxon>
        <taxon>Araneoidea</taxon>
        <taxon>Nephilidae</taxon>
        <taxon>Trichonephila</taxon>
    </lineage>
</organism>
<dbReference type="EMBL" id="BMAO01016472">
    <property type="protein sequence ID" value="GFR08846.1"/>
    <property type="molecule type" value="Genomic_DNA"/>
</dbReference>
<reference evidence="11" key="1">
    <citation type="submission" date="2020-07" db="EMBL/GenBank/DDBJ databases">
        <title>Multicomponent nature underlies the extraordinary mechanical properties of spider dragline silk.</title>
        <authorList>
            <person name="Kono N."/>
            <person name="Nakamura H."/>
            <person name="Mori M."/>
            <person name="Yoshida Y."/>
            <person name="Ohtoshi R."/>
            <person name="Malay A.D."/>
            <person name="Moran D.A.P."/>
            <person name="Tomita M."/>
            <person name="Numata K."/>
            <person name="Arakawa K."/>
        </authorList>
    </citation>
    <scope>NUCLEOTIDE SEQUENCE</scope>
</reference>
<dbReference type="PRINTS" id="PR00463">
    <property type="entry name" value="EP450I"/>
</dbReference>
<dbReference type="PROSITE" id="PS00086">
    <property type="entry name" value="CYTOCHROME_P450"/>
    <property type="match status" value="1"/>
</dbReference>
<evidence type="ECO:0000256" key="3">
    <source>
        <dbReference type="ARBA" id="ARBA00010617"/>
    </source>
</evidence>
<keyword evidence="9 10" id="KW-0479">Metal-binding</keyword>
<sequence>MEKWKPRRKLLTHCFHIDILREYLTVFNQRSQKLVEHLRQETKKEFTYIGPPLVLTSIDIIYETMLGASFGALDNNRSQYINALNRLLDICMTRVLKFWEWSDFIFDMTSGREAKRHIKLIDDFIKSSIKEKKKEYLSGNKNDKRKRKTFMNLLLELHFETQELSEEDLWAEVKTLISAGYETVSDTMTWALYLIGLHPDVQEKIHEELDRIFGSDVDQHVTESDLNDLKYLDCVLKETQRIYSAAPIIGREIKEDANICGYPIPKGSTCAILLYFLHRDKEVFPDPEKFHPDRFLPENAINIPEFGFIPFSGGPRNCIGQKFAVMEMKTIMASILRNYSVESLDSRDKVLPIMKITLHPSIPIRIRIKPRRVVK</sequence>
<keyword evidence="5" id="KW-0256">Endoplasmic reticulum</keyword>
<keyword evidence="12" id="KW-1185">Reference proteome</keyword>
<feature type="binding site" description="axial binding residue" evidence="9">
    <location>
        <position position="318"/>
    </location>
    <ligand>
        <name>heme</name>
        <dbReference type="ChEBI" id="CHEBI:30413"/>
    </ligand>
    <ligandPart>
        <name>Fe</name>
        <dbReference type="ChEBI" id="CHEBI:18248"/>
    </ligandPart>
</feature>
<dbReference type="GO" id="GO:0005506">
    <property type="term" value="F:iron ion binding"/>
    <property type="evidence" value="ECO:0007669"/>
    <property type="project" value="InterPro"/>
</dbReference>
<evidence type="ECO:0000256" key="1">
    <source>
        <dbReference type="ARBA" id="ARBA00001971"/>
    </source>
</evidence>
<keyword evidence="10" id="KW-0560">Oxidoreductase</keyword>
<keyword evidence="6 9" id="KW-0408">Iron</keyword>
<dbReference type="SUPFAM" id="SSF48264">
    <property type="entry name" value="Cytochrome P450"/>
    <property type="match status" value="1"/>
</dbReference>
<accession>A0A8X6LFF7</accession>
<comment type="similarity">
    <text evidence="3 10">Belongs to the cytochrome P450 family.</text>
</comment>
<dbReference type="Proteomes" id="UP000887116">
    <property type="component" value="Unassembled WGS sequence"/>
</dbReference>